<dbReference type="EMBL" id="JBBPBN010000492">
    <property type="protein sequence ID" value="KAK8485588.1"/>
    <property type="molecule type" value="Genomic_DNA"/>
</dbReference>
<organism evidence="2 3">
    <name type="scientific">Hibiscus sabdariffa</name>
    <name type="common">roselle</name>
    <dbReference type="NCBI Taxonomy" id="183260"/>
    <lineage>
        <taxon>Eukaryota</taxon>
        <taxon>Viridiplantae</taxon>
        <taxon>Streptophyta</taxon>
        <taxon>Embryophyta</taxon>
        <taxon>Tracheophyta</taxon>
        <taxon>Spermatophyta</taxon>
        <taxon>Magnoliopsida</taxon>
        <taxon>eudicotyledons</taxon>
        <taxon>Gunneridae</taxon>
        <taxon>Pentapetalae</taxon>
        <taxon>rosids</taxon>
        <taxon>malvids</taxon>
        <taxon>Malvales</taxon>
        <taxon>Malvaceae</taxon>
        <taxon>Malvoideae</taxon>
        <taxon>Hibiscus</taxon>
    </lineage>
</organism>
<reference evidence="2 3" key="1">
    <citation type="journal article" date="2024" name="G3 (Bethesda)">
        <title>Genome assembly of Hibiscus sabdariffa L. provides insights into metabolisms of medicinal natural products.</title>
        <authorList>
            <person name="Kim T."/>
        </authorList>
    </citation>
    <scope>NUCLEOTIDE SEQUENCE [LARGE SCALE GENOMIC DNA]</scope>
    <source>
        <strain evidence="2">TK-2024</strain>
        <tissue evidence="2">Old leaves</tissue>
    </source>
</reference>
<evidence type="ECO:0000313" key="3">
    <source>
        <dbReference type="Proteomes" id="UP001396334"/>
    </source>
</evidence>
<sequence length="76" mass="8478">MEVHQTEVLVALLCSNLGIAGSRRSRSSRSHSELNGDVLSFPHDKTKKIVHGNTVLTEKDILRRKPEKAPEKKSSE</sequence>
<name>A0ABR1ZYV4_9ROSI</name>
<comment type="caution">
    <text evidence="2">The sequence shown here is derived from an EMBL/GenBank/DDBJ whole genome shotgun (WGS) entry which is preliminary data.</text>
</comment>
<keyword evidence="3" id="KW-1185">Reference proteome</keyword>
<gene>
    <name evidence="2" type="ORF">V6N11_028925</name>
</gene>
<evidence type="ECO:0000313" key="2">
    <source>
        <dbReference type="EMBL" id="KAK8485588.1"/>
    </source>
</evidence>
<protein>
    <submittedName>
        <fullName evidence="2">Uncharacterized protein</fullName>
    </submittedName>
</protein>
<evidence type="ECO:0000256" key="1">
    <source>
        <dbReference type="SAM" id="MobiDB-lite"/>
    </source>
</evidence>
<accession>A0ABR1ZYV4</accession>
<feature type="region of interest" description="Disordered" evidence="1">
    <location>
        <begin position="57"/>
        <end position="76"/>
    </location>
</feature>
<dbReference type="Proteomes" id="UP001396334">
    <property type="component" value="Unassembled WGS sequence"/>
</dbReference>
<proteinExistence type="predicted"/>